<dbReference type="Gene3D" id="3.20.20.80">
    <property type="entry name" value="Glycosidases"/>
    <property type="match status" value="1"/>
</dbReference>
<dbReference type="InterPro" id="IPR006104">
    <property type="entry name" value="Glyco_hydro_2_N"/>
</dbReference>
<gene>
    <name evidence="5" type="ordered locus">Deipe_1365</name>
</gene>
<reference evidence="6" key="1">
    <citation type="submission" date="2012-03" db="EMBL/GenBank/DDBJ databases">
        <title>Complete sequence of chromosome of Deinococcus peraridilitoris DSM 19664.</title>
        <authorList>
            <person name="Lucas S."/>
            <person name="Copeland A."/>
            <person name="Lapidus A."/>
            <person name="Glavina del Rio T."/>
            <person name="Dalin E."/>
            <person name="Tice H."/>
            <person name="Bruce D."/>
            <person name="Goodwin L."/>
            <person name="Pitluck S."/>
            <person name="Peters L."/>
            <person name="Mikhailova N."/>
            <person name="Lu M."/>
            <person name="Kyrpides N."/>
            <person name="Mavromatis K."/>
            <person name="Ivanova N."/>
            <person name="Brettin T."/>
            <person name="Detter J.C."/>
            <person name="Han C."/>
            <person name="Larimer F."/>
            <person name="Land M."/>
            <person name="Hauser L."/>
            <person name="Markowitz V."/>
            <person name="Cheng J.-F."/>
            <person name="Hugenholtz P."/>
            <person name="Woyke T."/>
            <person name="Wu D."/>
            <person name="Pukall R."/>
            <person name="Steenblock K."/>
            <person name="Brambilla E."/>
            <person name="Klenk H.-P."/>
            <person name="Eisen J.A."/>
        </authorList>
    </citation>
    <scope>NUCLEOTIDE SEQUENCE [LARGE SCALE GENOMIC DNA]</scope>
    <source>
        <strain evidence="6">DSM 19664 / LMG 22246 / CIP 109416 / KR-200</strain>
    </source>
</reference>
<dbReference type="InterPro" id="IPR017853">
    <property type="entry name" value="GH"/>
</dbReference>
<dbReference type="AlphaFoldDB" id="L0A0C8"/>
<dbReference type="SUPFAM" id="SSF49303">
    <property type="entry name" value="beta-Galactosidase/glucuronidase domain"/>
    <property type="match status" value="1"/>
</dbReference>
<evidence type="ECO:0000259" key="4">
    <source>
        <dbReference type="Pfam" id="PF02837"/>
    </source>
</evidence>
<dbReference type="InterPro" id="IPR051913">
    <property type="entry name" value="GH2_Domain-Containing"/>
</dbReference>
<dbReference type="GO" id="GO:0004553">
    <property type="term" value="F:hydrolase activity, hydrolyzing O-glycosyl compounds"/>
    <property type="evidence" value="ECO:0007669"/>
    <property type="project" value="InterPro"/>
</dbReference>
<feature type="domain" description="Glycosyl hydrolases family 2 sugar binding" evidence="4">
    <location>
        <begin position="19"/>
        <end position="139"/>
    </location>
</feature>
<proteinExistence type="inferred from homology"/>
<comment type="similarity">
    <text evidence="1">Belongs to the glycosyl hydrolase 2 family.</text>
</comment>
<dbReference type="STRING" id="937777.Deipe_1365"/>
<protein>
    <submittedName>
        <fullName evidence="5">Beta-galactosidase/beta-glucuronidase</fullName>
    </submittedName>
</protein>
<dbReference type="eggNOG" id="COG3250">
    <property type="taxonomic scope" value="Bacteria"/>
</dbReference>
<name>L0A0C8_DEIPD</name>
<dbReference type="Proteomes" id="UP000010467">
    <property type="component" value="Chromosome"/>
</dbReference>
<dbReference type="Pfam" id="PF00703">
    <property type="entry name" value="Glyco_hydro_2"/>
    <property type="match status" value="1"/>
</dbReference>
<feature type="domain" description="Glycoside hydrolase family 2 catalytic" evidence="3">
    <location>
        <begin position="291"/>
        <end position="584"/>
    </location>
</feature>
<dbReference type="EMBL" id="CP003382">
    <property type="protein sequence ID" value="AFZ66914.1"/>
    <property type="molecule type" value="Genomic_DNA"/>
</dbReference>
<dbReference type="InterPro" id="IPR036156">
    <property type="entry name" value="Beta-gal/glucu_dom_sf"/>
</dbReference>
<dbReference type="KEGG" id="dpd:Deipe_1365"/>
<dbReference type="SUPFAM" id="SSF51445">
    <property type="entry name" value="(Trans)glycosidases"/>
    <property type="match status" value="1"/>
</dbReference>
<dbReference type="SUPFAM" id="SSF49785">
    <property type="entry name" value="Galactose-binding domain-like"/>
    <property type="match status" value="1"/>
</dbReference>
<dbReference type="Pfam" id="PF02837">
    <property type="entry name" value="Glyco_hydro_2_N"/>
    <property type="match status" value="1"/>
</dbReference>
<dbReference type="InterPro" id="IPR008979">
    <property type="entry name" value="Galactose-bd-like_sf"/>
</dbReference>
<dbReference type="InterPro" id="IPR006102">
    <property type="entry name" value="Ig-like_GH2"/>
</dbReference>
<dbReference type="Pfam" id="PF02836">
    <property type="entry name" value="Glyco_hydro_2_C"/>
    <property type="match status" value="1"/>
</dbReference>
<feature type="domain" description="Glycoside hydrolase family 2 immunoglobulin-like beta-sandwich" evidence="2">
    <location>
        <begin position="183"/>
        <end position="289"/>
    </location>
</feature>
<evidence type="ECO:0000259" key="2">
    <source>
        <dbReference type="Pfam" id="PF00703"/>
    </source>
</evidence>
<evidence type="ECO:0000259" key="3">
    <source>
        <dbReference type="Pfam" id="PF02836"/>
    </source>
</evidence>
<evidence type="ECO:0000313" key="5">
    <source>
        <dbReference type="EMBL" id="AFZ66914.1"/>
    </source>
</evidence>
<keyword evidence="6" id="KW-1185">Reference proteome</keyword>
<sequence>MKHLRDHHPRPQLTREQWQDLSGPWAFAFDDQNVGLRQRWFESPQHFDRQILVPFPPESHASGLRETGFHPVVWYRRTFQVGPAERSGRLLLHFGAVDYRARVWLNGRLVAEHEGGHTPFTADLSDALTDDGEQVLVVRAEDDPRDLAQPRGKQDWLLEPHAIWYHRTTGIWQTVWLECVPWTYLQHLRWTPNLNRMELHLQAQLNDAPAEPCDLRVRLTLRGQFLAEQVVRVIGRQVACTLSLQHLPVNPERDDLLWSPRRPNLIDAELSLLQNGSLLDQVASYAGMRSVAVKGGRFLLNGLSYYQRLVLAQNYWPQSHLAAPDPQALEREVRLVKDLGFNGVRIHQKIEDPRFLYWCDTLGLLVWGEMPSAYVFTEQMCERLTREWLEFIRRDYSHPCVVAWVPLNESWGVPDLEGDSAQRAFARGLYQLTKAFDPTRPVIANDGWQFVGGEMIGVHDYATQGATLRERYGTHEAMERTLQYVQPYFRNLLTHGEARADEAMILSEFGGLSFAPGADQAWFGYGTVTSSEGLLERYRELVTAVLHSEVLMGFCYTQLTDTEQETNGLLTAERQPKLDIDVLRAINTRSSQSMPGDVLKDIHHDAQARHDSRLK</sequence>
<evidence type="ECO:0000313" key="6">
    <source>
        <dbReference type="Proteomes" id="UP000010467"/>
    </source>
</evidence>
<dbReference type="HOGENOM" id="CLU_009935_2_1_0"/>
<dbReference type="Gene3D" id="2.60.120.260">
    <property type="entry name" value="Galactose-binding domain-like"/>
    <property type="match status" value="1"/>
</dbReference>
<dbReference type="PATRIC" id="fig|937777.3.peg.1370"/>
<dbReference type="PANTHER" id="PTHR42732:SF3">
    <property type="entry name" value="HYDROLASE"/>
    <property type="match status" value="1"/>
</dbReference>
<dbReference type="InterPro" id="IPR006103">
    <property type="entry name" value="Glyco_hydro_2_cat"/>
</dbReference>
<dbReference type="RefSeq" id="WP_015235222.1">
    <property type="nucleotide sequence ID" value="NC_019793.1"/>
</dbReference>
<accession>L0A0C8</accession>
<dbReference type="GO" id="GO:0005975">
    <property type="term" value="P:carbohydrate metabolic process"/>
    <property type="evidence" value="ECO:0007669"/>
    <property type="project" value="InterPro"/>
</dbReference>
<dbReference type="PANTHER" id="PTHR42732">
    <property type="entry name" value="BETA-GALACTOSIDASE"/>
    <property type="match status" value="1"/>
</dbReference>
<organism evidence="5 6">
    <name type="scientific">Deinococcus peraridilitoris (strain DSM 19664 / LMG 22246 / CIP 109416 / KR-200)</name>
    <dbReference type="NCBI Taxonomy" id="937777"/>
    <lineage>
        <taxon>Bacteria</taxon>
        <taxon>Thermotogati</taxon>
        <taxon>Deinococcota</taxon>
        <taxon>Deinococci</taxon>
        <taxon>Deinococcales</taxon>
        <taxon>Deinococcaceae</taxon>
        <taxon>Deinococcus</taxon>
    </lineage>
</organism>
<evidence type="ECO:0000256" key="1">
    <source>
        <dbReference type="ARBA" id="ARBA00007401"/>
    </source>
</evidence>